<evidence type="ECO:0000259" key="1">
    <source>
        <dbReference type="Pfam" id="PF13537"/>
    </source>
</evidence>
<name>X0XHX7_9ZZZZ</name>
<proteinExistence type="predicted"/>
<dbReference type="InterPro" id="IPR029055">
    <property type="entry name" value="Ntn_hydrolases_N"/>
</dbReference>
<comment type="caution">
    <text evidence="2">The sequence shown here is derived from an EMBL/GenBank/DDBJ whole genome shotgun (WGS) entry which is preliminary data.</text>
</comment>
<dbReference type="EMBL" id="BARS01044448">
    <property type="protein sequence ID" value="GAG36273.1"/>
    <property type="molecule type" value="Genomic_DNA"/>
</dbReference>
<sequence length="142" mass="16157">MTILSGILSLQDDYSPPAAMIEYIKENLSRNSSDDILEYSNNKLYLAKIDIGAFSESGIIEDEESVVFLTGEPLLEDSKSTNYSRLEDCKKIKSALSNNNYEILKHARGVFSFVFYNKKRNQLILATDKLGIRPLYYVITKE</sequence>
<accession>X0XHX7</accession>
<dbReference type="AlphaFoldDB" id="X0XHX7"/>
<feature type="domain" description="Glutamine amidotransferase type-2" evidence="1">
    <location>
        <begin position="81"/>
        <end position="140"/>
    </location>
</feature>
<evidence type="ECO:0000313" key="2">
    <source>
        <dbReference type="EMBL" id="GAG36273.1"/>
    </source>
</evidence>
<gene>
    <name evidence="2" type="ORF">S01H1_67148</name>
</gene>
<feature type="non-terminal residue" evidence="2">
    <location>
        <position position="142"/>
    </location>
</feature>
<dbReference type="Gene3D" id="3.60.20.10">
    <property type="entry name" value="Glutamine Phosphoribosylpyrophosphate, subunit 1, domain 1"/>
    <property type="match status" value="1"/>
</dbReference>
<dbReference type="InterPro" id="IPR017932">
    <property type="entry name" value="GATase_2_dom"/>
</dbReference>
<organism evidence="2">
    <name type="scientific">marine sediment metagenome</name>
    <dbReference type="NCBI Taxonomy" id="412755"/>
    <lineage>
        <taxon>unclassified sequences</taxon>
        <taxon>metagenomes</taxon>
        <taxon>ecological metagenomes</taxon>
    </lineage>
</organism>
<protein>
    <recommendedName>
        <fullName evidence="1">Glutamine amidotransferase type-2 domain-containing protein</fullName>
    </recommendedName>
</protein>
<reference evidence="2" key="1">
    <citation type="journal article" date="2014" name="Front. Microbiol.">
        <title>High frequency of phylogenetically diverse reductive dehalogenase-homologous genes in deep subseafloor sedimentary metagenomes.</title>
        <authorList>
            <person name="Kawai M."/>
            <person name="Futagami T."/>
            <person name="Toyoda A."/>
            <person name="Takaki Y."/>
            <person name="Nishi S."/>
            <person name="Hori S."/>
            <person name="Arai W."/>
            <person name="Tsubouchi T."/>
            <person name="Morono Y."/>
            <person name="Uchiyama I."/>
            <person name="Ito T."/>
            <person name="Fujiyama A."/>
            <person name="Inagaki F."/>
            <person name="Takami H."/>
        </authorList>
    </citation>
    <scope>NUCLEOTIDE SEQUENCE</scope>
    <source>
        <strain evidence="2">Expedition CK06-06</strain>
    </source>
</reference>
<dbReference type="Pfam" id="PF13537">
    <property type="entry name" value="GATase_7"/>
    <property type="match status" value="1"/>
</dbReference>
<dbReference type="SUPFAM" id="SSF56235">
    <property type="entry name" value="N-terminal nucleophile aminohydrolases (Ntn hydrolases)"/>
    <property type="match status" value="1"/>
</dbReference>